<dbReference type="InterPro" id="IPR011990">
    <property type="entry name" value="TPR-like_helical_dom_sf"/>
</dbReference>
<organism evidence="2 3">
    <name type="scientific">Calidithermus roseus</name>
    <dbReference type="NCBI Taxonomy" id="1644118"/>
    <lineage>
        <taxon>Bacteria</taxon>
        <taxon>Thermotogati</taxon>
        <taxon>Deinococcota</taxon>
        <taxon>Deinococci</taxon>
        <taxon>Thermales</taxon>
        <taxon>Thermaceae</taxon>
        <taxon>Calidithermus</taxon>
    </lineage>
</organism>
<proteinExistence type="predicted"/>
<protein>
    <submittedName>
        <fullName evidence="2">Photosystem I assembly protein Ycf3</fullName>
    </submittedName>
</protein>
<feature type="repeat" description="TPR" evidence="1">
    <location>
        <begin position="665"/>
        <end position="698"/>
    </location>
</feature>
<dbReference type="Proteomes" id="UP000265341">
    <property type="component" value="Unassembled WGS sequence"/>
</dbReference>
<dbReference type="OrthoDB" id="25420at2"/>
<keyword evidence="3" id="KW-1185">Reference proteome</keyword>
<dbReference type="AlphaFoldDB" id="A0A399ELR6"/>
<dbReference type="Pfam" id="PF13181">
    <property type="entry name" value="TPR_8"/>
    <property type="match status" value="1"/>
</dbReference>
<evidence type="ECO:0000313" key="3">
    <source>
        <dbReference type="Proteomes" id="UP000265341"/>
    </source>
</evidence>
<dbReference type="SMART" id="SM00028">
    <property type="entry name" value="TPR"/>
    <property type="match status" value="6"/>
</dbReference>
<dbReference type="PANTHER" id="PTHR10098:SF108">
    <property type="entry name" value="TETRATRICOPEPTIDE REPEAT PROTEIN 28"/>
    <property type="match status" value="1"/>
</dbReference>
<dbReference type="PANTHER" id="PTHR10098">
    <property type="entry name" value="RAPSYN-RELATED"/>
    <property type="match status" value="1"/>
</dbReference>
<dbReference type="EMBL" id="QWLA01000039">
    <property type="protein sequence ID" value="RIH85674.1"/>
    <property type="molecule type" value="Genomic_DNA"/>
</dbReference>
<name>A0A399ELR6_9DEIN</name>
<dbReference type="SUPFAM" id="SSF52540">
    <property type="entry name" value="P-loop containing nucleoside triphosphate hydrolases"/>
    <property type="match status" value="1"/>
</dbReference>
<dbReference type="SUPFAM" id="SSF48452">
    <property type="entry name" value="TPR-like"/>
    <property type="match status" value="2"/>
</dbReference>
<dbReference type="PROSITE" id="PS50005">
    <property type="entry name" value="TPR"/>
    <property type="match status" value="2"/>
</dbReference>
<accession>A0A399ELR6</accession>
<comment type="caution">
    <text evidence="2">The sequence shown here is derived from an EMBL/GenBank/DDBJ whole genome shotgun (WGS) entry which is preliminary data.</text>
</comment>
<reference evidence="2 3" key="1">
    <citation type="submission" date="2018-08" db="EMBL/GenBank/DDBJ databases">
        <title>Meiothermus roseus NBRC 110900 genome sequencing project.</title>
        <authorList>
            <person name="Da Costa M.S."/>
            <person name="Albuquerque L."/>
            <person name="Raposo P."/>
            <person name="Froufe H.J.C."/>
            <person name="Barroso C.S."/>
            <person name="Egas C."/>
        </authorList>
    </citation>
    <scope>NUCLEOTIDE SEQUENCE [LARGE SCALE GENOMIC DNA]</scope>
    <source>
        <strain evidence="2 3">NBRC 110900</strain>
    </source>
</reference>
<dbReference type="RefSeq" id="WP_119278106.1">
    <property type="nucleotide sequence ID" value="NZ_QWLA01000039.1"/>
</dbReference>
<dbReference type="Gene3D" id="1.25.40.10">
    <property type="entry name" value="Tetratricopeptide repeat domain"/>
    <property type="match status" value="2"/>
</dbReference>
<evidence type="ECO:0000313" key="2">
    <source>
        <dbReference type="EMBL" id="RIH85674.1"/>
    </source>
</evidence>
<gene>
    <name evidence="2" type="primary">ycf3</name>
    <name evidence="2" type="ORF">Mrose_02118</name>
</gene>
<dbReference type="Pfam" id="PF13424">
    <property type="entry name" value="TPR_12"/>
    <property type="match status" value="1"/>
</dbReference>
<feature type="repeat" description="TPR" evidence="1">
    <location>
        <begin position="705"/>
        <end position="738"/>
    </location>
</feature>
<evidence type="ECO:0000256" key="1">
    <source>
        <dbReference type="PROSITE-ProRule" id="PRU00339"/>
    </source>
</evidence>
<sequence length="797" mass="88244">MLLRTLGGLELEDSNFGRLKPLLLLTYLLVEGPCERRHLAELFWPDNADALNSLSVTLTRLRKGVPGAVEADEVRAWARIENDLDDLKAALAARDYARVIALYKGPFLEGLYLPDWSAELEEWVYAQREHIARQVRQAYLALAEQEAARNHFERATKLAEQAYQLRSAPALEPEDLLRLYPLLLAGNSFLLAEVRREAEGLGLRLEQRPEEARAQLRRVLVGRERELQALRSLAPGQWAWVRAGAGMGKSALLRALSGQYLQGRTGLPYATLEPLLGRALGQDEEALLRALSQSKGPLLLDGWERADPESRQLLVRLRGSGRSPAVIVASREPPALEPDLLLELLPLTPEALRDFPGAFEQTGGLPVLVEAYLREEPLETALEARLAILSSLAREVFLTLALLEEPDLVLVRRALGLGAPRMAEALEELTTAALIEPSGRVRARRTALDYLEGQPSLQATLSLKLARQRSGLEAFPLYQRARLLWEESDLPGIEQAYLAWAKELLRRGFPQKAAEVLEEAPASPEVRLLRARALERSGAFRQALAEVEPLPQRPEVLALKGKLLHRLGHPEEAREASERALEGGVEARAEALNTLGLLARVRGDFATALDYFNRSAALFLTLGDQLRWAGALNNVAMTRFEMGQEAEEAFREALEVVQDNAALKARIYLNLGRIYEKQHAFAKAIAVYLDCARLAEDSQIMSTAARAWNNLGVIYHQQSLSEQAREAYEKALRLAQQSGETVVQAMVLGNISELSDNPAALEEAIRLLEAAGHTAASEGYKAQLALVRARSDVKGQT</sequence>
<keyword evidence="1" id="KW-0802">TPR repeat</keyword>
<dbReference type="InterPro" id="IPR027417">
    <property type="entry name" value="P-loop_NTPase"/>
</dbReference>
<dbReference type="InterPro" id="IPR019734">
    <property type="entry name" value="TPR_rpt"/>
</dbReference>
<dbReference type="Pfam" id="PF00515">
    <property type="entry name" value="TPR_1"/>
    <property type="match status" value="1"/>
</dbReference>